<evidence type="ECO:0000256" key="9">
    <source>
        <dbReference type="SAM" id="Phobius"/>
    </source>
</evidence>
<comment type="subcellular location">
    <subcellularLocation>
        <location evidence="1">Cell membrane</location>
        <topology evidence="1">Multi-pass membrane protein</topology>
    </subcellularLocation>
</comment>
<dbReference type="PANTHER" id="PTHR47019">
    <property type="entry name" value="LIPID II FLIPPASE MURJ"/>
    <property type="match status" value="1"/>
</dbReference>
<evidence type="ECO:0000256" key="7">
    <source>
        <dbReference type="ARBA" id="ARBA00023136"/>
    </source>
</evidence>
<feature type="transmembrane region" description="Helical" evidence="9">
    <location>
        <begin position="391"/>
        <end position="412"/>
    </location>
</feature>
<feature type="transmembrane region" description="Helical" evidence="9">
    <location>
        <begin position="196"/>
        <end position="217"/>
    </location>
</feature>
<feature type="transmembrane region" description="Helical" evidence="9">
    <location>
        <begin position="65"/>
        <end position="84"/>
    </location>
</feature>
<dbReference type="Pfam" id="PF03023">
    <property type="entry name" value="MurJ"/>
    <property type="match status" value="1"/>
</dbReference>
<feature type="transmembrane region" description="Helical" evidence="9">
    <location>
        <begin position="320"/>
        <end position="339"/>
    </location>
</feature>
<feature type="transmembrane region" description="Helical" evidence="9">
    <location>
        <begin position="20"/>
        <end position="39"/>
    </location>
</feature>
<dbReference type="GO" id="GO:0008360">
    <property type="term" value="P:regulation of cell shape"/>
    <property type="evidence" value="ECO:0007669"/>
    <property type="project" value="UniProtKB-UniRule"/>
</dbReference>
<comment type="similarity">
    <text evidence="8">Belongs to the MurJ/MviN family.</text>
</comment>
<dbReference type="GO" id="GO:0034204">
    <property type="term" value="P:lipid translocation"/>
    <property type="evidence" value="ECO:0007669"/>
    <property type="project" value="TreeGrafter"/>
</dbReference>
<reference evidence="11" key="1">
    <citation type="submission" date="2017-09" db="EMBL/GenBank/DDBJ databases">
        <title>Depth-based differentiation of microbial function through sediment-hosted aquifers and enrichment of novel symbionts in the deep terrestrial subsurface.</title>
        <authorList>
            <person name="Probst A.J."/>
            <person name="Ladd B."/>
            <person name="Jarett J.K."/>
            <person name="Geller-Mcgrath D.E."/>
            <person name="Sieber C.M.K."/>
            <person name="Emerson J.B."/>
            <person name="Anantharaman K."/>
            <person name="Thomas B.C."/>
            <person name="Malmstrom R."/>
            <person name="Stieglmeier M."/>
            <person name="Klingl A."/>
            <person name="Woyke T."/>
            <person name="Ryan C.M."/>
            <person name="Banfield J.F."/>
        </authorList>
    </citation>
    <scope>NUCLEOTIDE SEQUENCE [LARGE SCALE GENOMIC DNA]</scope>
</reference>
<keyword evidence="8" id="KW-0961">Cell wall biogenesis/degradation</keyword>
<dbReference type="GO" id="GO:0009252">
    <property type="term" value="P:peptidoglycan biosynthetic process"/>
    <property type="evidence" value="ECO:0007669"/>
    <property type="project" value="UniProtKB-UniRule"/>
</dbReference>
<keyword evidence="4 8" id="KW-0133">Cell shape</keyword>
<evidence type="ECO:0000256" key="6">
    <source>
        <dbReference type="ARBA" id="ARBA00022989"/>
    </source>
</evidence>
<feature type="transmembrane region" description="Helical" evidence="9">
    <location>
        <begin position="490"/>
        <end position="512"/>
    </location>
</feature>
<keyword evidence="7 8" id="KW-0472">Membrane</keyword>
<proteinExistence type="inferred from homology"/>
<evidence type="ECO:0000256" key="3">
    <source>
        <dbReference type="ARBA" id="ARBA00022692"/>
    </source>
</evidence>
<evidence type="ECO:0000313" key="10">
    <source>
        <dbReference type="EMBL" id="PIY71964.1"/>
    </source>
</evidence>
<name>A0A2M7QI14_9BACT</name>
<feature type="transmembrane region" description="Helical" evidence="9">
    <location>
        <begin position="359"/>
        <end position="379"/>
    </location>
</feature>
<evidence type="ECO:0000256" key="2">
    <source>
        <dbReference type="ARBA" id="ARBA00022475"/>
    </source>
</evidence>
<dbReference type="CDD" id="cd13123">
    <property type="entry name" value="MATE_MurJ_like"/>
    <property type="match status" value="1"/>
</dbReference>
<dbReference type="PANTHER" id="PTHR47019:SF1">
    <property type="entry name" value="LIPID II FLIPPASE MURJ"/>
    <property type="match status" value="1"/>
</dbReference>
<evidence type="ECO:0000256" key="8">
    <source>
        <dbReference type="PIRNR" id="PIRNR002869"/>
    </source>
</evidence>
<feature type="transmembrane region" description="Helical" evidence="9">
    <location>
        <begin position="169"/>
        <end position="189"/>
    </location>
</feature>
<feature type="transmembrane region" description="Helical" evidence="9">
    <location>
        <begin position="451"/>
        <end position="474"/>
    </location>
</feature>
<keyword evidence="2 8" id="KW-1003">Cell membrane</keyword>
<dbReference type="PRINTS" id="PR01806">
    <property type="entry name" value="VIRFACTRMVIN"/>
</dbReference>
<evidence type="ECO:0000256" key="1">
    <source>
        <dbReference type="ARBA" id="ARBA00004651"/>
    </source>
</evidence>
<dbReference type="GO" id="GO:0015648">
    <property type="term" value="F:lipid-linked peptidoglycan transporter activity"/>
    <property type="evidence" value="ECO:0007669"/>
    <property type="project" value="UniProtKB-UniRule"/>
</dbReference>
<accession>A0A2M7QI14</accession>
<comment type="function">
    <text evidence="8">Involved in peptidoglycan biosynthesis. Transports lipid-linked peptidoglycan precursors from the inner to the outer leaflet of the cytoplasmic membrane.</text>
</comment>
<keyword evidence="8" id="KW-0813">Transport</keyword>
<dbReference type="Proteomes" id="UP000229401">
    <property type="component" value="Unassembled WGS sequence"/>
</dbReference>
<protein>
    <recommendedName>
        <fullName evidence="8">Lipid II flippase</fullName>
    </recommendedName>
</protein>
<dbReference type="InterPro" id="IPR004268">
    <property type="entry name" value="MurJ"/>
</dbReference>
<dbReference type="InterPro" id="IPR051050">
    <property type="entry name" value="Lipid_II_flippase_MurJ/MviN"/>
</dbReference>
<evidence type="ECO:0000256" key="5">
    <source>
        <dbReference type="ARBA" id="ARBA00022984"/>
    </source>
</evidence>
<sequence length="542" mass="61534">MDKFLNKTKKIIFTEQGGIISSTLILSAMIIISRIFGFLRYRILSGFFETGQLDIYFASFRIPDLVFEILITGALTSSFIPIFIKYQHNKKDLDTIVSSIINILSIFLFFFIGILFFAMDRLIPAITPGFNSEKVKIITEYSKILLVAQLPFLVFGNFLTGIAQANKTFLVTAIAPVLYNIMVIIITLLGVAKFHLFAPILGVIIGSFIFFLVQIPVLGSFNLSYLLTIKITTGVKEFFRIIVPRILTVLLAQIDTTIDLTLSTLLGTGSYTVFYFAQHLQLLPVSVVGIAFGQASLPYLTEMFEQKKIEELKNIIVSSILNLFFLTIPFMGFFIVARTPLVRMFFGGQKYDWSATVETAYTLSYFALSLPFHTIYYFLTRCFYAVLDSKTPFVMSLISIVINTVLSVISILLLHLPIWSLALSFSISMIINVTFLIILLSKKIPGLHISYLIKSTIKIILSLSIAFPVTYFFIKLTDGLIFDTSRTINVFFLLVISSLLYFGLYIITAWFFEIKEIFLITNLLLRAKEYKQKITSFYSLYE</sequence>
<keyword evidence="6 9" id="KW-1133">Transmembrane helix</keyword>
<keyword evidence="5 8" id="KW-0573">Peptidoglycan synthesis</keyword>
<feature type="transmembrane region" description="Helical" evidence="9">
    <location>
        <begin position="96"/>
        <end position="118"/>
    </location>
</feature>
<dbReference type="GO" id="GO:0071555">
    <property type="term" value="P:cell wall organization"/>
    <property type="evidence" value="ECO:0007669"/>
    <property type="project" value="UniProtKB-UniRule"/>
</dbReference>
<dbReference type="GO" id="GO:0005886">
    <property type="term" value="C:plasma membrane"/>
    <property type="evidence" value="ECO:0007669"/>
    <property type="project" value="UniProtKB-SubCell"/>
</dbReference>
<dbReference type="AlphaFoldDB" id="A0A2M7QI14"/>
<feature type="transmembrane region" description="Helical" evidence="9">
    <location>
        <begin position="418"/>
        <end position="439"/>
    </location>
</feature>
<dbReference type="NCBIfam" id="TIGR01695">
    <property type="entry name" value="murJ_mviN"/>
    <property type="match status" value="1"/>
</dbReference>
<comment type="caution">
    <text evidence="10">The sequence shown here is derived from an EMBL/GenBank/DDBJ whole genome shotgun (WGS) entry which is preliminary data.</text>
</comment>
<gene>
    <name evidence="10" type="primary">mviN</name>
    <name evidence="10" type="ORF">COY87_03430</name>
</gene>
<dbReference type="PIRSF" id="PIRSF002869">
    <property type="entry name" value="MviN"/>
    <property type="match status" value="1"/>
</dbReference>
<evidence type="ECO:0000256" key="4">
    <source>
        <dbReference type="ARBA" id="ARBA00022960"/>
    </source>
</evidence>
<organism evidence="10 11">
    <name type="scientific">Candidatus Roizmanbacteria bacterium CG_4_10_14_0_8_um_filter_33_9</name>
    <dbReference type="NCBI Taxonomy" id="1974826"/>
    <lineage>
        <taxon>Bacteria</taxon>
        <taxon>Candidatus Roizmaniibacteriota</taxon>
    </lineage>
</organism>
<evidence type="ECO:0000313" key="11">
    <source>
        <dbReference type="Proteomes" id="UP000229401"/>
    </source>
</evidence>
<dbReference type="EMBL" id="PFLI01000115">
    <property type="protein sequence ID" value="PIY71964.1"/>
    <property type="molecule type" value="Genomic_DNA"/>
</dbReference>
<keyword evidence="3 9" id="KW-0812">Transmembrane</keyword>
<feature type="transmembrane region" description="Helical" evidence="9">
    <location>
        <begin position="144"/>
        <end position="163"/>
    </location>
</feature>